<evidence type="ECO:0000313" key="3">
    <source>
        <dbReference type="Proteomes" id="UP001217918"/>
    </source>
</evidence>
<sequence length="250" mass="27286">MGETFRGDVAQKVGEALLSVAGRRGRRPKTEARQAREDRLQQLKNQEAADAWGGAVPDMSDEDVPEEERIRNQFMSQIVSGWESKRGAEDVRIRASAVSIFAHAVETNPAGMGAKLVSTAVDLSVNILQLERGGETGILRRAAVLLTMSFLRALEKARERRQRLGFGMANPDDLTRILRYVADTDIDGLVKQHALDVLESLENWKAGALLPECAPPRAADGGLTRLVGLSVAPELPSSRGRVKPVIEEVD</sequence>
<dbReference type="PANTHER" id="PTHR20959:SF1">
    <property type="entry name" value="TRANSPORT AND GOLGI ORGANIZATION PROTEIN 6 HOMOLOG"/>
    <property type="match status" value="1"/>
</dbReference>
<dbReference type="PANTHER" id="PTHR20959">
    <property type="entry name" value="TRANSPORT AND GOLGI ORGANIZATION PROTEIN 6 FAMILY MEMBER"/>
    <property type="match status" value="1"/>
</dbReference>
<organism evidence="2 3">
    <name type="scientific">Phyllachora maydis</name>
    <dbReference type="NCBI Taxonomy" id="1825666"/>
    <lineage>
        <taxon>Eukaryota</taxon>
        <taxon>Fungi</taxon>
        <taxon>Dikarya</taxon>
        <taxon>Ascomycota</taxon>
        <taxon>Pezizomycotina</taxon>
        <taxon>Sordariomycetes</taxon>
        <taxon>Sordariomycetidae</taxon>
        <taxon>Phyllachorales</taxon>
        <taxon>Phyllachoraceae</taxon>
        <taxon>Phyllachora</taxon>
    </lineage>
</organism>
<dbReference type="InterPro" id="IPR039600">
    <property type="entry name" value="TANGO6/Rtp1"/>
</dbReference>
<dbReference type="AlphaFoldDB" id="A0AAD9MFB9"/>
<protein>
    <recommendedName>
        <fullName evidence="1">RNA polymerase II assembly factor Rtp1 C-terminal domain-containing protein</fullName>
    </recommendedName>
</protein>
<name>A0AAD9MFB9_9PEZI</name>
<evidence type="ECO:0000313" key="2">
    <source>
        <dbReference type="EMBL" id="KAK2071868.1"/>
    </source>
</evidence>
<dbReference type="EMBL" id="JAQQPM010000005">
    <property type="protein sequence ID" value="KAK2071868.1"/>
    <property type="molecule type" value="Genomic_DNA"/>
</dbReference>
<keyword evidence="3" id="KW-1185">Reference proteome</keyword>
<dbReference type="GO" id="GO:0009306">
    <property type="term" value="P:protein secretion"/>
    <property type="evidence" value="ECO:0007669"/>
    <property type="project" value="TreeGrafter"/>
</dbReference>
<dbReference type="InterPro" id="IPR019414">
    <property type="entry name" value="Rtp1_C2"/>
</dbReference>
<gene>
    <name evidence="2" type="ORF">P8C59_006258</name>
</gene>
<accession>A0AAD9MFB9</accession>
<dbReference type="Pfam" id="PF10304">
    <property type="entry name" value="RTP1_C2"/>
    <property type="match status" value="1"/>
</dbReference>
<comment type="caution">
    <text evidence="2">The sequence shown here is derived from an EMBL/GenBank/DDBJ whole genome shotgun (WGS) entry which is preliminary data.</text>
</comment>
<dbReference type="Proteomes" id="UP001217918">
    <property type="component" value="Unassembled WGS sequence"/>
</dbReference>
<feature type="domain" description="RNA polymerase II assembly factor Rtp1 C-terminal" evidence="1">
    <location>
        <begin position="170"/>
        <end position="203"/>
    </location>
</feature>
<proteinExistence type="predicted"/>
<reference evidence="2" key="1">
    <citation type="journal article" date="2023" name="Mol. Plant Microbe Interact.">
        <title>Elucidating the Obligate Nature and Biological Capacity of an Invasive Fungal Corn Pathogen.</title>
        <authorList>
            <person name="MacCready J.S."/>
            <person name="Roggenkamp E.M."/>
            <person name="Gdanetz K."/>
            <person name="Chilvers M.I."/>
        </authorList>
    </citation>
    <scope>NUCLEOTIDE SEQUENCE</scope>
    <source>
        <strain evidence="2">PM02</strain>
    </source>
</reference>
<evidence type="ECO:0000259" key="1">
    <source>
        <dbReference type="Pfam" id="PF10304"/>
    </source>
</evidence>